<evidence type="ECO:0000313" key="1">
    <source>
        <dbReference type="EMBL" id="SVA14251.1"/>
    </source>
</evidence>
<proteinExistence type="predicted"/>
<protein>
    <submittedName>
        <fullName evidence="1">Uncharacterized protein</fullName>
    </submittedName>
</protein>
<gene>
    <name evidence="1" type="ORF">METZ01_LOCUS67105</name>
</gene>
<organism evidence="1">
    <name type="scientific">marine metagenome</name>
    <dbReference type="NCBI Taxonomy" id="408172"/>
    <lineage>
        <taxon>unclassified sequences</taxon>
        <taxon>metagenomes</taxon>
        <taxon>ecological metagenomes</taxon>
    </lineage>
</organism>
<name>A0A381TFG8_9ZZZZ</name>
<reference evidence="1" key="1">
    <citation type="submission" date="2018-05" db="EMBL/GenBank/DDBJ databases">
        <authorList>
            <person name="Lanie J.A."/>
            <person name="Ng W.-L."/>
            <person name="Kazmierczak K.M."/>
            <person name="Andrzejewski T.M."/>
            <person name="Davidsen T.M."/>
            <person name="Wayne K.J."/>
            <person name="Tettelin H."/>
            <person name="Glass J.I."/>
            <person name="Rusch D."/>
            <person name="Podicherti R."/>
            <person name="Tsui H.-C.T."/>
            <person name="Winkler M.E."/>
        </authorList>
    </citation>
    <scope>NUCLEOTIDE SEQUENCE</scope>
</reference>
<dbReference type="AlphaFoldDB" id="A0A381TFG8"/>
<dbReference type="EMBL" id="UINC01004428">
    <property type="protein sequence ID" value="SVA14251.1"/>
    <property type="molecule type" value="Genomic_DNA"/>
</dbReference>
<sequence>MKQYFTGFFTASCLAACTFLFMGAHYKNTGGKQYFDNIIANSITVVNRDGKGGTIQILNKDAKTVTMFGNGEIVAYNNSGTQTAFLGATKEGNGLLRLDQNGSVMTYNENGKKTVFLGTNGLGSGALKTFNEEVKETAFIGTIDNGYGKLAVNDHDGKVTAYLQDNLKTFNANGTMTGYFGTDEDQDGSTVLFDRYGNRGWSISGKK</sequence>
<accession>A0A381TFG8</accession>